<feature type="transmembrane region" description="Helical" evidence="8">
    <location>
        <begin position="438"/>
        <end position="458"/>
    </location>
</feature>
<evidence type="ECO:0000313" key="11">
    <source>
        <dbReference type="Proteomes" id="UP000704176"/>
    </source>
</evidence>
<evidence type="ECO:0000256" key="4">
    <source>
        <dbReference type="ARBA" id="ARBA00022679"/>
    </source>
</evidence>
<sequence length="569" mass="62319">MDGMVPQQRLSLRRFSLAQVASAFERSHFRLCLLLVLLSLVCFLPGFTSLHPMDRDEPRYAQASKQMLETHEFVDVRFQDEARYKKPVGIYWLQSASVAVGEALGVSEARTTIALYRIPSLLGALATVLLTYWAALAFLGRRGAFLVAALMATSIILMVEARLAKTDAALAACSVAVMGGLARAYFGRGAGVLPKRALMIFWAGFAAGILIKGPLVLMFAGLTAAILSYRERSFRWLLTLRPGLGAAFTLLVVLPWFIAIALKSGGAFYSEAVGHDMLGKVGTAQRYHWAPPGFYLLAFFATFWPGAIFAAAAVPFAWRHRREDAIAFCLAWIVPSWLVFEAVPTKLPHYVMPLYPAIAIITVIAILRHFVGPHRPGAKLATVLIPFIPIGLMVGLSVVNWNFDHTLPYRGLPALLAASLIALYAWRLFVQNEVLKSLGLGFVSAACLSVGVFGFTQLDLRSLKLSPRLAEAAHSMTCDRPVVATLGYREPSLVFLVGTDLEMLETGEEASSFLKQGGCRMVFVEKRFEDAFRAENQRIGLQPALSTRVAGFNINSGRRLDIGAYAVGR</sequence>
<feature type="transmembrane region" description="Helical" evidence="8">
    <location>
        <begin position="144"/>
        <end position="161"/>
    </location>
</feature>
<evidence type="ECO:0000313" key="10">
    <source>
        <dbReference type="EMBL" id="MBZ6076814.1"/>
    </source>
</evidence>
<keyword evidence="6 8" id="KW-1133">Transmembrane helix</keyword>
<keyword evidence="11" id="KW-1185">Reference proteome</keyword>
<dbReference type="EMBL" id="JAIRBM010000007">
    <property type="protein sequence ID" value="MBZ6076814.1"/>
    <property type="molecule type" value="Genomic_DNA"/>
</dbReference>
<comment type="subcellular location">
    <subcellularLocation>
        <location evidence="1">Cell membrane</location>
        <topology evidence="1">Multi-pass membrane protein</topology>
    </subcellularLocation>
</comment>
<feature type="transmembrane region" description="Helical" evidence="8">
    <location>
        <begin position="198"/>
        <end position="227"/>
    </location>
</feature>
<feature type="transmembrane region" description="Helical" evidence="8">
    <location>
        <begin position="350"/>
        <end position="371"/>
    </location>
</feature>
<feature type="transmembrane region" description="Helical" evidence="8">
    <location>
        <begin position="118"/>
        <end position="138"/>
    </location>
</feature>
<evidence type="ECO:0000256" key="7">
    <source>
        <dbReference type="ARBA" id="ARBA00023136"/>
    </source>
</evidence>
<dbReference type="PANTHER" id="PTHR33908:SF3">
    <property type="entry name" value="UNDECAPRENYL PHOSPHATE-ALPHA-4-AMINO-4-DEOXY-L-ARABINOSE ARABINOSYL TRANSFERASE"/>
    <property type="match status" value="1"/>
</dbReference>
<evidence type="ECO:0000256" key="8">
    <source>
        <dbReference type="SAM" id="Phobius"/>
    </source>
</evidence>
<feature type="transmembrane region" description="Helical" evidence="8">
    <location>
        <begin position="325"/>
        <end position="344"/>
    </location>
</feature>
<dbReference type="Pfam" id="PF02366">
    <property type="entry name" value="PMT"/>
    <property type="match status" value="1"/>
</dbReference>
<evidence type="ECO:0000256" key="6">
    <source>
        <dbReference type="ARBA" id="ARBA00022989"/>
    </source>
</evidence>
<feature type="transmembrane region" description="Helical" evidence="8">
    <location>
        <begin position="409"/>
        <end position="426"/>
    </location>
</feature>
<gene>
    <name evidence="10" type="ORF">K9B37_11055</name>
</gene>
<dbReference type="RefSeq" id="WP_224313140.1">
    <property type="nucleotide sequence ID" value="NZ_JAIRBM010000007.1"/>
</dbReference>
<keyword evidence="2" id="KW-1003">Cell membrane</keyword>
<feature type="transmembrane region" description="Helical" evidence="8">
    <location>
        <begin position="294"/>
        <end position="318"/>
    </location>
</feature>
<dbReference type="Proteomes" id="UP000704176">
    <property type="component" value="Unassembled WGS sequence"/>
</dbReference>
<keyword evidence="5 8" id="KW-0812">Transmembrane</keyword>
<evidence type="ECO:0000256" key="3">
    <source>
        <dbReference type="ARBA" id="ARBA00022676"/>
    </source>
</evidence>
<protein>
    <submittedName>
        <fullName evidence="10">Glycosyltransferase family 39 protein</fullName>
    </submittedName>
</protein>
<name>A0ABS7VMU3_9HYPH</name>
<keyword evidence="4" id="KW-0808">Transferase</keyword>
<keyword evidence="7 8" id="KW-0472">Membrane</keyword>
<feature type="transmembrane region" description="Helical" evidence="8">
    <location>
        <begin position="383"/>
        <end position="403"/>
    </location>
</feature>
<comment type="caution">
    <text evidence="10">The sequence shown here is derived from an EMBL/GenBank/DDBJ whole genome shotgun (WGS) entry which is preliminary data.</text>
</comment>
<feature type="transmembrane region" description="Helical" evidence="8">
    <location>
        <begin position="168"/>
        <end position="186"/>
    </location>
</feature>
<dbReference type="InterPro" id="IPR050297">
    <property type="entry name" value="LipidA_mod_glycosyltrf_83"/>
</dbReference>
<evidence type="ECO:0000256" key="5">
    <source>
        <dbReference type="ARBA" id="ARBA00022692"/>
    </source>
</evidence>
<organism evidence="10 11">
    <name type="scientific">Microvirga puerhi</name>
    <dbReference type="NCBI Taxonomy" id="2876078"/>
    <lineage>
        <taxon>Bacteria</taxon>
        <taxon>Pseudomonadati</taxon>
        <taxon>Pseudomonadota</taxon>
        <taxon>Alphaproteobacteria</taxon>
        <taxon>Hyphomicrobiales</taxon>
        <taxon>Methylobacteriaceae</taxon>
        <taxon>Microvirga</taxon>
    </lineage>
</organism>
<feature type="domain" description="ArnT-like N-terminal" evidence="9">
    <location>
        <begin position="56"/>
        <end position="262"/>
    </location>
</feature>
<feature type="transmembrane region" description="Helical" evidence="8">
    <location>
        <begin position="31"/>
        <end position="50"/>
    </location>
</feature>
<dbReference type="PANTHER" id="PTHR33908">
    <property type="entry name" value="MANNOSYLTRANSFERASE YKCB-RELATED"/>
    <property type="match status" value="1"/>
</dbReference>
<proteinExistence type="predicted"/>
<feature type="transmembrane region" description="Helical" evidence="8">
    <location>
        <begin position="239"/>
        <end position="262"/>
    </location>
</feature>
<feature type="transmembrane region" description="Helical" evidence="8">
    <location>
        <begin position="88"/>
        <end position="106"/>
    </location>
</feature>
<evidence type="ECO:0000259" key="9">
    <source>
        <dbReference type="Pfam" id="PF02366"/>
    </source>
</evidence>
<evidence type="ECO:0000256" key="1">
    <source>
        <dbReference type="ARBA" id="ARBA00004651"/>
    </source>
</evidence>
<dbReference type="InterPro" id="IPR003342">
    <property type="entry name" value="ArnT-like_N"/>
</dbReference>
<evidence type="ECO:0000256" key="2">
    <source>
        <dbReference type="ARBA" id="ARBA00022475"/>
    </source>
</evidence>
<reference evidence="10 11" key="1">
    <citation type="submission" date="2021-09" db="EMBL/GenBank/DDBJ databases">
        <title>The complete genome sequence of a new microorganism.</title>
        <authorList>
            <person name="Zi Z."/>
        </authorList>
    </citation>
    <scope>NUCLEOTIDE SEQUENCE [LARGE SCALE GENOMIC DNA]</scope>
    <source>
        <strain evidence="10 11">WGZ8</strain>
    </source>
</reference>
<accession>A0ABS7VMU3</accession>
<keyword evidence="3" id="KW-0328">Glycosyltransferase</keyword>